<dbReference type="PANTHER" id="PTHR31808:SF4">
    <property type="entry name" value="LIGASE, PUTATIVE (DUF760)-RELATED"/>
    <property type="match status" value="1"/>
</dbReference>
<dbReference type="Pfam" id="PF05542">
    <property type="entry name" value="DUF760"/>
    <property type="match status" value="2"/>
</dbReference>
<dbReference type="InterPro" id="IPR038925">
    <property type="entry name" value="At3g17800-like"/>
</dbReference>
<keyword evidence="3" id="KW-1185">Reference proteome</keyword>
<dbReference type="EMBL" id="JAGFBR010000007">
    <property type="protein sequence ID" value="KAH0464256.1"/>
    <property type="molecule type" value="Genomic_DNA"/>
</dbReference>
<dbReference type="InterPro" id="IPR008479">
    <property type="entry name" value="DUF760"/>
</dbReference>
<evidence type="ECO:0000256" key="1">
    <source>
        <dbReference type="SAM" id="MobiDB-lite"/>
    </source>
</evidence>
<evidence type="ECO:0000313" key="2">
    <source>
        <dbReference type="EMBL" id="KAH0464256.1"/>
    </source>
</evidence>
<accession>A0AAV7H6R2</accession>
<dbReference type="PANTHER" id="PTHR31808">
    <property type="entry name" value="EXPRESSED PROTEIN"/>
    <property type="match status" value="1"/>
</dbReference>
<feature type="region of interest" description="Disordered" evidence="1">
    <location>
        <begin position="278"/>
        <end position="317"/>
    </location>
</feature>
<comment type="caution">
    <text evidence="2">The sequence shown here is derived from an EMBL/GenBank/DDBJ whole genome shotgun (WGS) entry which is preliminary data.</text>
</comment>
<sequence length="422" mass="46613">MEGAVHCQSLQFIYKATDFGPRSCFLAARSSVGGRSLRPDGCVKRFGLISHNKQRGELGIMEKGKVRREIRGSLNSSSGPLGPLESSSELAPLQLESPVGQFLSQILHSHPHLVPAAVDQQLEQLLTELEAEKSKEEPNSSGTELILYRRIAEVKAKERMKALGEILYALVVKKFVDADVSLVSSMSQSSNEPDEVGHWPSLEEKFQSLHSPEAFEMIRNHLSVILGNRLEDSSSIASISRLRVGQVYAASILYGYFLKRVDQRFQLDKYMKTLPWGSEEEGQSAKGASTEAASSASTPSAQVSSSHPEELSASFSPGGFTDRIKPCRLRTYVMSLDSETLQKFASVRSKEAFSITEKHTEALFGRPEVLITPQGAIDSSKEDLIKLSFSGLKRLILEAVTFGSFLWDVESYVDSRYHFVTS</sequence>
<name>A0AAV7H6R2_DENCH</name>
<dbReference type="AlphaFoldDB" id="A0AAV7H6R2"/>
<proteinExistence type="predicted"/>
<evidence type="ECO:0008006" key="4">
    <source>
        <dbReference type="Google" id="ProtNLM"/>
    </source>
</evidence>
<reference evidence="2 3" key="1">
    <citation type="journal article" date="2021" name="Hortic Res">
        <title>Chromosome-scale assembly of the Dendrobium chrysotoxum genome enhances the understanding of orchid evolution.</title>
        <authorList>
            <person name="Zhang Y."/>
            <person name="Zhang G.Q."/>
            <person name="Zhang D."/>
            <person name="Liu X.D."/>
            <person name="Xu X.Y."/>
            <person name="Sun W.H."/>
            <person name="Yu X."/>
            <person name="Zhu X."/>
            <person name="Wang Z.W."/>
            <person name="Zhao X."/>
            <person name="Zhong W.Y."/>
            <person name="Chen H."/>
            <person name="Yin W.L."/>
            <person name="Huang T."/>
            <person name="Niu S.C."/>
            <person name="Liu Z.J."/>
        </authorList>
    </citation>
    <scope>NUCLEOTIDE SEQUENCE [LARGE SCALE GENOMIC DNA]</scope>
    <source>
        <strain evidence="2">Lindl</strain>
    </source>
</reference>
<evidence type="ECO:0000313" key="3">
    <source>
        <dbReference type="Proteomes" id="UP000775213"/>
    </source>
</evidence>
<gene>
    <name evidence="2" type="ORF">IEQ34_007042</name>
</gene>
<organism evidence="2 3">
    <name type="scientific">Dendrobium chrysotoxum</name>
    <name type="common">Orchid</name>
    <dbReference type="NCBI Taxonomy" id="161865"/>
    <lineage>
        <taxon>Eukaryota</taxon>
        <taxon>Viridiplantae</taxon>
        <taxon>Streptophyta</taxon>
        <taxon>Embryophyta</taxon>
        <taxon>Tracheophyta</taxon>
        <taxon>Spermatophyta</taxon>
        <taxon>Magnoliopsida</taxon>
        <taxon>Liliopsida</taxon>
        <taxon>Asparagales</taxon>
        <taxon>Orchidaceae</taxon>
        <taxon>Epidendroideae</taxon>
        <taxon>Malaxideae</taxon>
        <taxon>Dendrobiinae</taxon>
        <taxon>Dendrobium</taxon>
    </lineage>
</organism>
<dbReference type="Proteomes" id="UP000775213">
    <property type="component" value="Unassembled WGS sequence"/>
</dbReference>
<protein>
    <recommendedName>
        <fullName evidence="4">UV-B-induced protein</fullName>
    </recommendedName>
</protein>
<feature type="compositionally biased region" description="Low complexity" evidence="1">
    <location>
        <begin position="284"/>
        <end position="306"/>
    </location>
</feature>